<evidence type="ECO:0000259" key="3">
    <source>
        <dbReference type="Pfam" id="PF01423"/>
    </source>
</evidence>
<dbReference type="Gene3D" id="2.30.30.100">
    <property type="match status" value="1"/>
</dbReference>
<reference evidence="4 5" key="1">
    <citation type="submission" date="2024-05" db="EMBL/GenBank/DDBJ databases">
        <title>Long read based assembly of the Candida bracarensis genome reveals expanded adhesin content.</title>
        <authorList>
            <person name="Marcet-Houben M."/>
            <person name="Ksiezopolska E."/>
            <person name="Gabaldon T."/>
        </authorList>
    </citation>
    <scope>NUCLEOTIDE SEQUENCE [LARGE SCALE GENOMIC DNA]</scope>
    <source>
        <strain evidence="4 5">CBM6</strain>
    </source>
</reference>
<dbReference type="Pfam" id="PF01423">
    <property type="entry name" value="LSM"/>
    <property type="match status" value="1"/>
</dbReference>
<evidence type="ECO:0000256" key="1">
    <source>
        <dbReference type="ARBA" id="ARBA00004123"/>
    </source>
</evidence>
<name>A0ABR4NP44_9SACH</name>
<proteinExistence type="predicted"/>
<keyword evidence="2" id="KW-0539">Nucleus</keyword>
<protein>
    <submittedName>
        <fullName evidence="4">Spliceosomal snRNP assembly</fullName>
    </submittedName>
</protein>
<keyword evidence="5" id="KW-1185">Reference proteome</keyword>
<organism evidence="4 5">
    <name type="scientific">Nakaseomyces bracarensis</name>
    <dbReference type="NCBI Taxonomy" id="273131"/>
    <lineage>
        <taxon>Eukaryota</taxon>
        <taxon>Fungi</taxon>
        <taxon>Dikarya</taxon>
        <taxon>Ascomycota</taxon>
        <taxon>Saccharomycotina</taxon>
        <taxon>Saccharomycetes</taxon>
        <taxon>Saccharomycetales</taxon>
        <taxon>Saccharomycetaceae</taxon>
        <taxon>Nakaseomyces</taxon>
    </lineage>
</organism>
<dbReference type="InterPro" id="IPR027141">
    <property type="entry name" value="LSm4/Sm_D1/D3"/>
</dbReference>
<feature type="domain" description="Sm" evidence="3">
    <location>
        <begin position="7"/>
        <end position="85"/>
    </location>
</feature>
<accession>A0ABR4NP44</accession>
<dbReference type="PANTHER" id="PTHR23338">
    <property type="entry name" value="SMALL NUCLEAR RIBONUCLEOPROTEIN SM"/>
    <property type="match status" value="1"/>
</dbReference>
<evidence type="ECO:0000313" key="4">
    <source>
        <dbReference type="EMBL" id="KAL3229769.1"/>
    </source>
</evidence>
<evidence type="ECO:0000313" key="5">
    <source>
        <dbReference type="Proteomes" id="UP001623330"/>
    </source>
</evidence>
<dbReference type="EMBL" id="JBEVYD010000011">
    <property type="protein sequence ID" value="KAL3229769.1"/>
    <property type="molecule type" value="Genomic_DNA"/>
</dbReference>
<gene>
    <name evidence="4" type="ORF">RNJ44_01905</name>
</gene>
<comment type="caution">
    <text evidence="4">The sequence shown here is derived from an EMBL/GenBank/DDBJ whole genome shotgun (WGS) entry which is preliminary data.</text>
</comment>
<evidence type="ECO:0000256" key="2">
    <source>
        <dbReference type="ARBA" id="ARBA00023242"/>
    </source>
</evidence>
<sequence length="135" mass="14952">MNLKLTNFLRKLHNQHITLELKNGSTLHGTLITVSGRRNISLGDVTLLRYHNGAYIPYTGATPPPTTSTSHLKVVNVKESTVRQVILPDSVDLDALLVGENELNGLKRLGVLSDLGGNRKRRRRSSADNYKRARG</sequence>
<dbReference type="InterPro" id="IPR001163">
    <property type="entry name" value="Sm_dom_euk/arc"/>
</dbReference>
<dbReference type="Proteomes" id="UP001623330">
    <property type="component" value="Unassembled WGS sequence"/>
</dbReference>
<comment type="subcellular location">
    <subcellularLocation>
        <location evidence="1">Nucleus</location>
    </subcellularLocation>
</comment>
<dbReference type="InterPro" id="IPR010920">
    <property type="entry name" value="LSM_dom_sf"/>
</dbReference>
<dbReference type="SUPFAM" id="SSF50182">
    <property type="entry name" value="Sm-like ribonucleoproteins"/>
    <property type="match status" value="1"/>
</dbReference>